<evidence type="ECO:0000313" key="1">
    <source>
        <dbReference type="Proteomes" id="UP000095283"/>
    </source>
</evidence>
<name>A0A1I7XH60_HETBA</name>
<accession>A0A1I7XH60</accession>
<dbReference type="Proteomes" id="UP000095283">
    <property type="component" value="Unplaced"/>
</dbReference>
<keyword evidence="1" id="KW-1185">Reference proteome</keyword>
<evidence type="ECO:0000313" key="2">
    <source>
        <dbReference type="WBParaSite" id="Hba_16852"/>
    </source>
</evidence>
<proteinExistence type="predicted"/>
<dbReference type="AlphaFoldDB" id="A0A1I7XH60"/>
<reference evidence="2" key="1">
    <citation type="submission" date="2016-11" db="UniProtKB">
        <authorList>
            <consortium name="WormBaseParasite"/>
        </authorList>
    </citation>
    <scope>IDENTIFICATION</scope>
</reference>
<dbReference type="WBParaSite" id="Hba_16852">
    <property type="protein sequence ID" value="Hba_16852"/>
    <property type="gene ID" value="Hba_16852"/>
</dbReference>
<sequence>MDADSINAALFTRSQLLVVSHMLAQPLEEETVLKTSDEHELEDEIKNDIN</sequence>
<organism evidence="1 2">
    <name type="scientific">Heterorhabditis bacteriophora</name>
    <name type="common">Entomopathogenic nematode worm</name>
    <dbReference type="NCBI Taxonomy" id="37862"/>
    <lineage>
        <taxon>Eukaryota</taxon>
        <taxon>Metazoa</taxon>
        <taxon>Ecdysozoa</taxon>
        <taxon>Nematoda</taxon>
        <taxon>Chromadorea</taxon>
        <taxon>Rhabditida</taxon>
        <taxon>Rhabditina</taxon>
        <taxon>Rhabditomorpha</taxon>
        <taxon>Strongyloidea</taxon>
        <taxon>Heterorhabditidae</taxon>
        <taxon>Heterorhabditis</taxon>
    </lineage>
</organism>
<protein>
    <submittedName>
        <fullName evidence="2">Uncharacterized protein</fullName>
    </submittedName>
</protein>